<protein>
    <recommendedName>
        <fullName evidence="3">Lipoprotein</fullName>
    </recommendedName>
</protein>
<dbReference type="PROSITE" id="PS51257">
    <property type="entry name" value="PROKAR_LIPOPROTEIN"/>
    <property type="match status" value="1"/>
</dbReference>
<reference evidence="2" key="1">
    <citation type="journal article" date="2019" name="Int. J. Syst. Evol. Microbiol.">
        <title>The Global Catalogue of Microorganisms (GCM) 10K type strain sequencing project: providing services to taxonomists for standard genome sequencing and annotation.</title>
        <authorList>
            <consortium name="The Broad Institute Genomics Platform"/>
            <consortium name="The Broad Institute Genome Sequencing Center for Infectious Disease"/>
            <person name="Wu L."/>
            <person name="Ma J."/>
        </authorList>
    </citation>
    <scope>NUCLEOTIDE SEQUENCE [LARGE SCALE GENOMIC DNA]</scope>
    <source>
        <strain evidence="2">JCM 17214</strain>
    </source>
</reference>
<evidence type="ECO:0000313" key="2">
    <source>
        <dbReference type="Proteomes" id="UP001499909"/>
    </source>
</evidence>
<evidence type="ECO:0008006" key="3">
    <source>
        <dbReference type="Google" id="ProtNLM"/>
    </source>
</evidence>
<comment type="caution">
    <text evidence="1">The sequence shown here is derived from an EMBL/GenBank/DDBJ whole genome shotgun (WGS) entry which is preliminary data.</text>
</comment>
<sequence>MSIRLFFILPLLLVVAGCGHSLSEIPGFDSAAWRQDAFACQNQRARQLPAIDAYRETLYGTRTDDIESLFGRPDEEELSEQTEKTYFYYIEPGTQCEPRHLRSQANKLTFHFGPTGIVTAVLYERPVSVAQ</sequence>
<dbReference type="Proteomes" id="UP001499909">
    <property type="component" value="Unassembled WGS sequence"/>
</dbReference>
<accession>A0ABP7NB16</accession>
<dbReference type="RefSeq" id="WP_345114793.1">
    <property type="nucleotide sequence ID" value="NZ_BAABDH010000041.1"/>
</dbReference>
<name>A0ABP7NB16_9BACT</name>
<keyword evidence="2" id="KW-1185">Reference proteome</keyword>
<organism evidence="1 2">
    <name type="scientific">Hymenobacter algoricola</name>
    <dbReference type="NCBI Taxonomy" id="486267"/>
    <lineage>
        <taxon>Bacteria</taxon>
        <taxon>Pseudomonadati</taxon>
        <taxon>Bacteroidota</taxon>
        <taxon>Cytophagia</taxon>
        <taxon>Cytophagales</taxon>
        <taxon>Hymenobacteraceae</taxon>
        <taxon>Hymenobacter</taxon>
    </lineage>
</organism>
<evidence type="ECO:0000313" key="1">
    <source>
        <dbReference type="EMBL" id="GAA3941710.1"/>
    </source>
</evidence>
<gene>
    <name evidence="1" type="ORF">GCM10022406_26990</name>
</gene>
<dbReference type="EMBL" id="BAABDH010000041">
    <property type="protein sequence ID" value="GAA3941710.1"/>
    <property type="molecule type" value="Genomic_DNA"/>
</dbReference>
<proteinExistence type="predicted"/>